<dbReference type="InterPro" id="IPR011990">
    <property type="entry name" value="TPR-like_helical_dom_sf"/>
</dbReference>
<organism evidence="1">
    <name type="scientific">marine metagenome</name>
    <dbReference type="NCBI Taxonomy" id="408172"/>
    <lineage>
        <taxon>unclassified sequences</taxon>
        <taxon>metagenomes</taxon>
        <taxon>ecological metagenomes</taxon>
    </lineage>
</organism>
<accession>A0A381TWI1</accession>
<proteinExistence type="predicted"/>
<dbReference type="EMBL" id="UINC01005268">
    <property type="protein sequence ID" value="SVA20219.1"/>
    <property type="molecule type" value="Genomic_DNA"/>
</dbReference>
<dbReference type="SUPFAM" id="SSF48452">
    <property type="entry name" value="TPR-like"/>
    <property type="match status" value="1"/>
</dbReference>
<name>A0A381TWI1_9ZZZZ</name>
<reference evidence="1" key="1">
    <citation type="submission" date="2018-05" db="EMBL/GenBank/DDBJ databases">
        <authorList>
            <person name="Lanie J.A."/>
            <person name="Ng W.-L."/>
            <person name="Kazmierczak K.M."/>
            <person name="Andrzejewski T.M."/>
            <person name="Davidsen T.M."/>
            <person name="Wayne K.J."/>
            <person name="Tettelin H."/>
            <person name="Glass J.I."/>
            <person name="Rusch D."/>
            <person name="Podicherti R."/>
            <person name="Tsui H.-C.T."/>
            <person name="Winkler M.E."/>
        </authorList>
    </citation>
    <scope>NUCLEOTIDE SEQUENCE</scope>
</reference>
<sequence>MIIIYSETIMVFSDMKDSSKTKPLLNLFILFFIYNCAGPAYRKLSAEDPGALLLMKDSLLQKHGNTEPLLRSLVQAHNSFGVSAMEEQNYSAAIDHFNKSRELIATDTTAKYNVLMAEGHLLYDKGNKNGLWDAIEKFSQAAQLYGHRGEPYYYIGLIYRKLGNTDFDLMLESYNKALALTLPEKTRVEVEAAKENALRREKKLKTFWK</sequence>
<protein>
    <submittedName>
        <fullName evidence="1">Uncharacterized protein</fullName>
    </submittedName>
</protein>
<evidence type="ECO:0000313" key="1">
    <source>
        <dbReference type="EMBL" id="SVA20219.1"/>
    </source>
</evidence>
<dbReference type="SMART" id="SM00028">
    <property type="entry name" value="TPR"/>
    <property type="match status" value="2"/>
</dbReference>
<dbReference type="Gene3D" id="1.25.40.10">
    <property type="entry name" value="Tetratricopeptide repeat domain"/>
    <property type="match status" value="1"/>
</dbReference>
<gene>
    <name evidence="1" type="ORF">METZ01_LOCUS73073</name>
</gene>
<dbReference type="AlphaFoldDB" id="A0A381TWI1"/>
<dbReference type="InterPro" id="IPR019734">
    <property type="entry name" value="TPR_rpt"/>
</dbReference>